<proteinExistence type="predicted"/>
<name>A0A8S5V455_9CAUD</name>
<accession>A0A8S5V455</accession>
<reference evidence="1" key="1">
    <citation type="journal article" date="2021" name="Proc. Natl. Acad. Sci. U.S.A.">
        <title>A Catalog of Tens of Thousands of Viruses from Human Metagenomes Reveals Hidden Associations with Chronic Diseases.</title>
        <authorList>
            <person name="Tisza M.J."/>
            <person name="Buck C.B."/>
        </authorList>
    </citation>
    <scope>NUCLEOTIDE SEQUENCE</scope>
    <source>
        <strain evidence="1">CteDy1</strain>
    </source>
</reference>
<evidence type="ECO:0000313" key="1">
    <source>
        <dbReference type="EMBL" id="DAG01395.1"/>
    </source>
</evidence>
<sequence>MCFLKLLQLSFFLKKKTVCATFGKKNLSKTNPEQL</sequence>
<dbReference type="EMBL" id="BK016192">
    <property type="protein sequence ID" value="DAG01395.1"/>
    <property type="molecule type" value="Genomic_DNA"/>
</dbReference>
<protein>
    <submittedName>
        <fullName evidence="1">Uncharacterized protein</fullName>
    </submittedName>
</protein>
<organism evidence="1">
    <name type="scientific">Siphoviridae sp. cteDy1</name>
    <dbReference type="NCBI Taxonomy" id="2825587"/>
    <lineage>
        <taxon>Viruses</taxon>
        <taxon>Duplodnaviria</taxon>
        <taxon>Heunggongvirae</taxon>
        <taxon>Uroviricota</taxon>
        <taxon>Caudoviricetes</taxon>
    </lineage>
</organism>